<evidence type="ECO:0000313" key="3">
    <source>
        <dbReference type="EMBL" id="KAK1328454.1"/>
    </source>
</evidence>
<name>A0AA40LDV4_CNENI</name>
<dbReference type="InterPro" id="IPR032498">
    <property type="entry name" value="PI3K_P85_iSH2"/>
</dbReference>
<reference evidence="3" key="1">
    <citation type="submission" date="2023-06" db="EMBL/GenBank/DDBJ databases">
        <title>Reference genome for the Northern bat (Eptesicus nilssonii), a most northern bat species.</title>
        <authorList>
            <person name="Laine V.N."/>
            <person name="Pulliainen A.T."/>
            <person name="Lilley T.M."/>
        </authorList>
    </citation>
    <scope>NUCLEOTIDE SEQUENCE</scope>
    <source>
        <strain evidence="3">BLF_Eptnil</strain>
        <tissue evidence="3">Kidney</tissue>
    </source>
</reference>
<protein>
    <recommendedName>
        <fullName evidence="2">PI3K regulatory subunit p85-related inter-SH2 domain-containing protein</fullName>
    </recommendedName>
</protein>
<evidence type="ECO:0000313" key="4">
    <source>
        <dbReference type="Proteomes" id="UP001177744"/>
    </source>
</evidence>
<feature type="region of interest" description="Disordered" evidence="1">
    <location>
        <begin position="175"/>
        <end position="195"/>
    </location>
</feature>
<dbReference type="AlphaFoldDB" id="A0AA40LDV4"/>
<keyword evidence="4" id="KW-1185">Reference proteome</keyword>
<accession>A0AA40LDV4</accession>
<evidence type="ECO:0000259" key="2">
    <source>
        <dbReference type="Pfam" id="PF16454"/>
    </source>
</evidence>
<evidence type="ECO:0000256" key="1">
    <source>
        <dbReference type="SAM" id="MobiDB-lite"/>
    </source>
</evidence>
<dbReference type="Proteomes" id="UP001177744">
    <property type="component" value="Unassembled WGS sequence"/>
</dbReference>
<feature type="region of interest" description="Disordered" evidence="1">
    <location>
        <begin position="97"/>
        <end position="116"/>
    </location>
</feature>
<gene>
    <name evidence="3" type="ORF">QTO34_012027</name>
</gene>
<feature type="domain" description="PI3K regulatory subunit p85-related inter-SH2" evidence="2">
    <location>
        <begin position="69"/>
        <end position="135"/>
    </location>
</feature>
<dbReference type="Pfam" id="PF16454">
    <property type="entry name" value="PI3K_P85_iSH2"/>
    <property type="match status" value="1"/>
</dbReference>
<sequence length="195" mass="21709">MRLKETPLEEELEEPEVGDRRIVGLWGRLGAYRWNVSLLLRMCIVSPTVLSLAVFGHLRRAGPDSREVHKEMQRIPLNSERLTSHIAEIHENRTHKAGTGAADTGLGNGESDKRMNNLKPDLMQLRKIRDRHLTRSSQSLGHPTKVARGSHTEVQALLLFLLGCSALLINTITKQGPPGSETAQADGERVTAIFR</sequence>
<dbReference type="EMBL" id="JAULJE010000023">
    <property type="protein sequence ID" value="KAK1328454.1"/>
    <property type="molecule type" value="Genomic_DNA"/>
</dbReference>
<organism evidence="3 4">
    <name type="scientific">Cnephaeus nilssonii</name>
    <name type="common">Northern bat</name>
    <name type="synonym">Eptesicus nilssonii</name>
    <dbReference type="NCBI Taxonomy" id="3371016"/>
    <lineage>
        <taxon>Eukaryota</taxon>
        <taxon>Metazoa</taxon>
        <taxon>Chordata</taxon>
        <taxon>Craniata</taxon>
        <taxon>Vertebrata</taxon>
        <taxon>Euteleostomi</taxon>
        <taxon>Mammalia</taxon>
        <taxon>Eutheria</taxon>
        <taxon>Laurasiatheria</taxon>
        <taxon>Chiroptera</taxon>
        <taxon>Yangochiroptera</taxon>
        <taxon>Vespertilionidae</taxon>
        <taxon>Cnephaeus</taxon>
    </lineage>
</organism>
<proteinExistence type="predicted"/>
<dbReference type="Gene3D" id="1.10.287.1490">
    <property type="match status" value="1"/>
</dbReference>
<comment type="caution">
    <text evidence="3">The sequence shown here is derived from an EMBL/GenBank/DDBJ whole genome shotgun (WGS) entry which is preliminary data.</text>
</comment>